<dbReference type="EC" id="2.7.13.3" evidence="2"/>
<keyword evidence="6" id="KW-0067">ATP-binding</keyword>
<protein>
    <recommendedName>
        <fullName evidence="2">histidine kinase</fullName>
        <ecNumber evidence="2">2.7.13.3</ecNumber>
    </recommendedName>
</protein>
<sequence length="466" mass="52850">MSQEPHSCMDLQQIRSRIREKKRSYASYNLSPVQNDLLRAFFDLAQEFDSNEDFYRVCVAALSEFLGLHSRLYLFDKGQEKLLLVCDSRNGLLAKPIAAPEYVRLTFKSYESEHSLLVPIHCKPSAQTQSEGMLPVNMQVMGVFEVYPLGKISQADRFFLRKYVNRIGYNLHNRLISYDNIRHLQFINNLVMDIEHNVITPNMYFKHLFNQLKARIGDIDELEKLIAGLKAGQGVPSASCELVISKVSTLHRSLLENHRELLEHHANYSLFLESLFRRDHFAQGRFVLRPRKCSIDREIVSPQLDHYLSRFGARGIVVEKPEDMQEEELFLRVDVGLLSQVYANLFSNAVKYTGEIMGRNGKVRKAVAYGRELLADYFGPGKGAVKFNVFTTGEHLSQGEAKMVFADGVRGEGVQAEPGTGHGLAFVKQVVEIHGGVAGYEATEEGNNFYFILPLPDPDEIPVDQG</sequence>
<dbReference type="InterPro" id="IPR050351">
    <property type="entry name" value="BphY/WalK/GraS-like"/>
</dbReference>
<dbReference type="PROSITE" id="PS50109">
    <property type="entry name" value="HIS_KIN"/>
    <property type="match status" value="1"/>
</dbReference>
<dbReference type="RefSeq" id="WP_307633884.1">
    <property type="nucleotide sequence ID" value="NZ_JAPHEH010000001.1"/>
</dbReference>
<comment type="caution">
    <text evidence="6">The sequence shown here is derived from an EMBL/GenBank/DDBJ whole genome shotgun (WGS) entry which is preliminary data.</text>
</comment>
<dbReference type="SUPFAM" id="SSF55874">
    <property type="entry name" value="ATPase domain of HSP90 chaperone/DNA topoisomerase II/histidine kinase"/>
    <property type="match status" value="1"/>
</dbReference>
<dbReference type="GO" id="GO:0000156">
    <property type="term" value="F:phosphorelay response regulator activity"/>
    <property type="evidence" value="ECO:0007669"/>
    <property type="project" value="TreeGrafter"/>
</dbReference>
<dbReference type="Gene3D" id="3.30.565.10">
    <property type="entry name" value="Histidine kinase-like ATPase, C-terminal domain"/>
    <property type="match status" value="1"/>
</dbReference>
<keyword evidence="7" id="KW-1185">Reference proteome</keyword>
<evidence type="ECO:0000256" key="1">
    <source>
        <dbReference type="ARBA" id="ARBA00000085"/>
    </source>
</evidence>
<organism evidence="6 7">
    <name type="scientific">Thiovibrio frasassiensis</name>
    <dbReference type="NCBI Taxonomy" id="2984131"/>
    <lineage>
        <taxon>Bacteria</taxon>
        <taxon>Pseudomonadati</taxon>
        <taxon>Thermodesulfobacteriota</taxon>
        <taxon>Desulfobulbia</taxon>
        <taxon>Desulfobulbales</taxon>
        <taxon>Thiovibrionaceae</taxon>
        <taxon>Thiovibrio</taxon>
    </lineage>
</organism>
<keyword evidence="3" id="KW-0808">Transferase</keyword>
<dbReference type="GO" id="GO:0005524">
    <property type="term" value="F:ATP binding"/>
    <property type="evidence" value="ECO:0007669"/>
    <property type="project" value="UniProtKB-KW"/>
</dbReference>
<comment type="catalytic activity">
    <reaction evidence="1">
        <text>ATP + protein L-histidine = ADP + protein N-phospho-L-histidine.</text>
        <dbReference type="EC" id="2.7.13.3"/>
    </reaction>
</comment>
<dbReference type="InterPro" id="IPR003594">
    <property type="entry name" value="HATPase_dom"/>
</dbReference>
<evidence type="ECO:0000256" key="2">
    <source>
        <dbReference type="ARBA" id="ARBA00012438"/>
    </source>
</evidence>
<evidence type="ECO:0000313" key="6">
    <source>
        <dbReference type="EMBL" id="MDG4476919.1"/>
    </source>
</evidence>
<dbReference type="PANTHER" id="PTHR42878:SF14">
    <property type="entry name" value="OSMOLARITY TWO-COMPONENT SYSTEM PROTEIN SSK1"/>
    <property type="match status" value="1"/>
</dbReference>
<dbReference type="SMART" id="SM00387">
    <property type="entry name" value="HATPase_c"/>
    <property type="match status" value="1"/>
</dbReference>
<keyword evidence="6" id="KW-0547">Nucleotide-binding</keyword>
<dbReference type="GO" id="GO:0004673">
    <property type="term" value="F:protein histidine kinase activity"/>
    <property type="evidence" value="ECO:0007669"/>
    <property type="project" value="UniProtKB-EC"/>
</dbReference>
<dbReference type="AlphaFoldDB" id="A0A9X4RMM7"/>
<dbReference type="GO" id="GO:0007234">
    <property type="term" value="P:osmosensory signaling via phosphorelay pathway"/>
    <property type="evidence" value="ECO:0007669"/>
    <property type="project" value="TreeGrafter"/>
</dbReference>
<evidence type="ECO:0000313" key="7">
    <source>
        <dbReference type="Proteomes" id="UP001154240"/>
    </source>
</evidence>
<dbReference type="PANTHER" id="PTHR42878">
    <property type="entry name" value="TWO-COMPONENT HISTIDINE KINASE"/>
    <property type="match status" value="1"/>
</dbReference>
<evidence type="ECO:0000256" key="3">
    <source>
        <dbReference type="ARBA" id="ARBA00022679"/>
    </source>
</evidence>
<name>A0A9X4RMM7_9BACT</name>
<proteinExistence type="predicted"/>
<feature type="domain" description="Histidine kinase" evidence="5">
    <location>
        <begin position="338"/>
        <end position="457"/>
    </location>
</feature>
<evidence type="ECO:0000256" key="4">
    <source>
        <dbReference type="ARBA" id="ARBA00022777"/>
    </source>
</evidence>
<evidence type="ECO:0000259" key="5">
    <source>
        <dbReference type="PROSITE" id="PS50109"/>
    </source>
</evidence>
<dbReference type="GO" id="GO:0030295">
    <property type="term" value="F:protein kinase activator activity"/>
    <property type="evidence" value="ECO:0007669"/>
    <property type="project" value="TreeGrafter"/>
</dbReference>
<dbReference type="PRINTS" id="PR00344">
    <property type="entry name" value="BCTRLSENSOR"/>
</dbReference>
<reference evidence="6" key="1">
    <citation type="journal article" date="2022" name="bioRxiv">
        <title>Thiovibrio frasassiensisgen. nov., sp. nov., an autotrophic, elemental sulfur disproportionating bacterium isolated from sulfidic karst sediment, and proposal of Thiovibrionaceae fam. nov.</title>
        <authorList>
            <person name="Aronson H."/>
            <person name="Thomas C."/>
            <person name="Bhattacharyya M."/>
            <person name="Eckstein S."/>
            <person name="Jensen S."/>
            <person name="Barco R."/>
            <person name="Macalady J."/>
            <person name="Amend J."/>
        </authorList>
    </citation>
    <scope>NUCLEOTIDE SEQUENCE</scope>
    <source>
        <strain evidence="6">RS19-109</strain>
    </source>
</reference>
<dbReference type="InterPro" id="IPR036890">
    <property type="entry name" value="HATPase_C_sf"/>
</dbReference>
<gene>
    <name evidence="6" type="ORF">OLX77_12210</name>
</gene>
<dbReference type="Pfam" id="PF02518">
    <property type="entry name" value="HATPase_c"/>
    <property type="match status" value="1"/>
</dbReference>
<reference evidence="6" key="2">
    <citation type="submission" date="2022-10" db="EMBL/GenBank/DDBJ databases">
        <authorList>
            <person name="Aronson H.S."/>
        </authorList>
    </citation>
    <scope>NUCLEOTIDE SEQUENCE</scope>
    <source>
        <strain evidence="6">RS19-109</strain>
    </source>
</reference>
<accession>A0A9X4RMM7</accession>
<dbReference type="EMBL" id="JAPHEH010000001">
    <property type="protein sequence ID" value="MDG4476919.1"/>
    <property type="molecule type" value="Genomic_DNA"/>
</dbReference>
<dbReference type="InterPro" id="IPR005467">
    <property type="entry name" value="His_kinase_dom"/>
</dbReference>
<dbReference type="Proteomes" id="UP001154240">
    <property type="component" value="Unassembled WGS sequence"/>
</dbReference>
<dbReference type="InterPro" id="IPR004358">
    <property type="entry name" value="Sig_transdc_His_kin-like_C"/>
</dbReference>
<keyword evidence="4" id="KW-0418">Kinase</keyword>